<dbReference type="RefSeq" id="WP_129122505.1">
    <property type="nucleotide sequence ID" value="NZ_PEIB01000013.1"/>
</dbReference>
<dbReference type="Proteomes" id="UP000290287">
    <property type="component" value="Unassembled WGS sequence"/>
</dbReference>
<organism evidence="1 2">
    <name type="scientific">Veronia nyctiphanis</name>
    <dbReference type="NCBI Taxonomy" id="1278244"/>
    <lineage>
        <taxon>Bacteria</taxon>
        <taxon>Pseudomonadati</taxon>
        <taxon>Pseudomonadota</taxon>
        <taxon>Gammaproteobacteria</taxon>
        <taxon>Vibrionales</taxon>
        <taxon>Vibrionaceae</taxon>
        <taxon>Veronia</taxon>
    </lineage>
</organism>
<sequence>MNNVRSALKIGVLIWISVFSSSVSATYVLESVEFDGAREFTKVTTTLRSNTRYLIDIHAIDEQNWRDFFWPNTVDGWTRSWAHDIQEYFSRFLAMNKSIRLGSVMVCPNNNNAECLSRKDFAALDTRQRPNFVGKTLYFKINDVIFPFAWTNNYGKAVVMISEY</sequence>
<proteinExistence type="predicted"/>
<dbReference type="AlphaFoldDB" id="A0A4Q0YPZ2"/>
<name>A0A4Q0YPZ2_9GAMM</name>
<keyword evidence="2" id="KW-1185">Reference proteome</keyword>
<reference evidence="1 2" key="1">
    <citation type="submission" date="2017-10" db="EMBL/GenBank/DDBJ databases">
        <title>Nyctiphanis sp. nov., isolated from the stomach of the euphausiid Nyctiphanes simplex (Hansen, 1911) in the Gulf of California.</title>
        <authorList>
            <person name="Gomez-Gil B."/>
            <person name="Aguilar-Mendez M."/>
            <person name="Lopez-Cortes A."/>
            <person name="Gomez-Gutierrez J."/>
            <person name="Roque A."/>
            <person name="Lang E."/>
            <person name="Gonzalez-Castillo A."/>
        </authorList>
    </citation>
    <scope>NUCLEOTIDE SEQUENCE [LARGE SCALE GENOMIC DNA]</scope>
    <source>
        <strain evidence="1 2">CAIM 600</strain>
    </source>
</reference>
<evidence type="ECO:0000313" key="1">
    <source>
        <dbReference type="EMBL" id="RXJ73062.1"/>
    </source>
</evidence>
<evidence type="ECO:0000313" key="2">
    <source>
        <dbReference type="Proteomes" id="UP000290287"/>
    </source>
</evidence>
<dbReference type="EMBL" id="PEIB01000013">
    <property type="protein sequence ID" value="RXJ73062.1"/>
    <property type="molecule type" value="Genomic_DNA"/>
</dbReference>
<protein>
    <submittedName>
        <fullName evidence="1">Uncharacterized protein</fullName>
    </submittedName>
</protein>
<dbReference type="OrthoDB" id="9810236at2"/>
<comment type="caution">
    <text evidence="1">The sequence shown here is derived from an EMBL/GenBank/DDBJ whole genome shotgun (WGS) entry which is preliminary data.</text>
</comment>
<accession>A0A4Q0YPZ2</accession>
<gene>
    <name evidence="1" type="ORF">CS022_12340</name>
</gene>